<feature type="transmembrane region" description="Helical" evidence="17">
    <location>
        <begin position="123"/>
        <end position="143"/>
    </location>
</feature>
<evidence type="ECO:0000256" key="5">
    <source>
        <dbReference type="ARBA" id="ARBA00022598"/>
    </source>
</evidence>
<dbReference type="FunFam" id="3.30.300.30:FF:000002">
    <property type="entry name" value="Long-chain fatty acid transport protein 1"/>
    <property type="match status" value="1"/>
</dbReference>
<evidence type="ECO:0000313" key="20">
    <source>
        <dbReference type="EnsemblMetazoa" id="XP_012059538.1"/>
    </source>
</evidence>
<feature type="region of interest" description="Disordered" evidence="16">
    <location>
        <begin position="78"/>
        <end position="97"/>
    </location>
</feature>
<dbReference type="GO" id="GO:0005324">
    <property type="term" value="F:long-chain fatty acid transmembrane transporter activity"/>
    <property type="evidence" value="ECO:0007669"/>
    <property type="project" value="TreeGrafter"/>
</dbReference>
<keyword evidence="4" id="KW-1003">Cell membrane</keyword>
<keyword evidence="9 17" id="KW-1133">Transmembrane helix</keyword>
<dbReference type="KEGG" id="acep:105622735"/>
<dbReference type="InterPro" id="IPR045851">
    <property type="entry name" value="AMP-bd_C_sf"/>
</dbReference>
<gene>
    <name evidence="20" type="primary">105622735</name>
</gene>
<dbReference type="EnsemblMetazoa" id="XM_012204148.1">
    <property type="protein sequence ID" value="XP_012059538.1"/>
    <property type="gene ID" value="LOC105622735"/>
</dbReference>
<dbReference type="OrthoDB" id="288590at2759"/>
<evidence type="ECO:0000256" key="10">
    <source>
        <dbReference type="ARBA" id="ARBA00023136"/>
    </source>
</evidence>
<sequence length="769" mass="85969">MTDAISKMSINHNNVINVTYMDKDCDIERGETRFVGTSPVSASTSTSVSALASAPTPLHENSANRCDVSRATSGVGHIANAPSGTHQDTQTTRASASAALRSERDLNASTSRWRTIGRFLRRLTLIMLLLVAAIGALAVIVIYMGPIYLVQLLIVISVAYFVAGGRMRWFYVALKTISRDCKGLVGYIRILQSAHCHGRKNRNVADIFRQQVKRHPNKICFIFEDQEWTFQQIEDFSNKIATIFKTHGYKKGDAIALLLENRPEFIAIWLGLNKLGVITSLININLRKSSLLHCISIAKCQALIYGTEFFDAVTDIASSLDAKLTLYRFGNHPNTMSVGLKEKDLNTLLLDTSAAPPGIQEKSGYHDKLLYIYTSGTTGLPKAAVITNSRYIFITSSLHYMGTLRKSDRIYTPLPLYHTAGGIMAVGLALIHGHTTVIRKKFSASAYFADCIKYKCTVSQYIGEMCRYILAVPSKKEDQEHNIRLIFGNGLRPQIWDEFVQRFKIPQVLEFYGATEGNANVMNIDNKMGAIGFFSRIIPSAYPVSLIKVDEDGEPIRNSKGLCQICEPNEPGAFIGKILPNNPTRAFLGYVDQKASEKKVIHNIFTKGDSAFLSGDILVADEWGYLYFKDRTGDTFRWKGENVSTSEIEAIISNFINYRDCIVYGVEIKGTEGKAGMAAIYDADETLDINKVTVDIKEQLPAYARPQFVRILTKIDLTGTFKLKKKDLQEEGYNPYKVQDKLYYLNAKLGYQLLTLEVYDQIQQGKIKF</sequence>
<evidence type="ECO:0000256" key="13">
    <source>
        <dbReference type="ARBA" id="ARBA00036527"/>
    </source>
</evidence>
<keyword evidence="6 17" id="KW-0812">Transmembrane</keyword>
<dbReference type="InParanoid" id="A0A158NPT0"/>
<dbReference type="PROSITE" id="PS00455">
    <property type="entry name" value="AMP_BINDING"/>
    <property type="match status" value="1"/>
</dbReference>
<keyword evidence="5" id="KW-0436">Ligase</keyword>
<evidence type="ECO:0000256" key="3">
    <source>
        <dbReference type="ARBA" id="ARBA00022448"/>
    </source>
</evidence>
<evidence type="ECO:0000256" key="17">
    <source>
        <dbReference type="SAM" id="Phobius"/>
    </source>
</evidence>
<comment type="catalytic activity">
    <reaction evidence="13">
        <text>a very long-chain fatty acid + ATP + CoA = a very long-chain fatty acyl-CoA + AMP + diphosphate</text>
        <dbReference type="Rhea" id="RHEA:54536"/>
        <dbReference type="ChEBI" id="CHEBI:30616"/>
        <dbReference type="ChEBI" id="CHEBI:33019"/>
        <dbReference type="ChEBI" id="CHEBI:57287"/>
        <dbReference type="ChEBI" id="CHEBI:58950"/>
        <dbReference type="ChEBI" id="CHEBI:138261"/>
        <dbReference type="ChEBI" id="CHEBI:456215"/>
    </reaction>
    <physiologicalReaction direction="left-to-right" evidence="13">
        <dbReference type="Rhea" id="RHEA:54537"/>
    </physiologicalReaction>
</comment>
<feature type="compositionally biased region" description="Polar residues" evidence="16">
    <location>
        <begin position="82"/>
        <end position="92"/>
    </location>
</feature>
<accession>A0A158NPT0</accession>
<keyword evidence="21" id="KW-1185">Reference proteome</keyword>
<feature type="transmembrane region" description="Helical" evidence="17">
    <location>
        <begin position="414"/>
        <end position="433"/>
    </location>
</feature>
<evidence type="ECO:0000256" key="16">
    <source>
        <dbReference type="SAM" id="MobiDB-lite"/>
    </source>
</evidence>
<dbReference type="InterPro" id="IPR000873">
    <property type="entry name" value="AMP-dep_synth/lig_dom"/>
</dbReference>
<reference evidence="20" key="2">
    <citation type="submission" date="2016-04" db="UniProtKB">
        <authorList>
            <consortium name="EnsemblMetazoa"/>
        </authorList>
    </citation>
    <scope>IDENTIFICATION</scope>
</reference>
<dbReference type="Pfam" id="PF00501">
    <property type="entry name" value="AMP-binding"/>
    <property type="match status" value="1"/>
</dbReference>
<organism evidence="20 21">
    <name type="scientific">Atta cephalotes</name>
    <name type="common">Leafcutter ant</name>
    <dbReference type="NCBI Taxonomy" id="12957"/>
    <lineage>
        <taxon>Eukaryota</taxon>
        <taxon>Metazoa</taxon>
        <taxon>Ecdysozoa</taxon>
        <taxon>Arthropoda</taxon>
        <taxon>Hexapoda</taxon>
        <taxon>Insecta</taxon>
        <taxon>Pterygota</taxon>
        <taxon>Neoptera</taxon>
        <taxon>Endopterygota</taxon>
        <taxon>Hymenoptera</taxon>
        <taxon>Apocrita</taxon>
        <taxon>Aculeata</taxon>
        <taxon>Formicoidea</taxon>
        <taxon>Formicidae</taxon>
        <taxon>Myrmicinae</taxon>
        <taxon>Atta</taxon>
    </lineage>
</organism>
<feature type="domain" description="AMP-dependent synthetase/ligase" evidence="18">
    <location>
        <begin position="208"/>
        <end position="556"/>
    </location>
</feature>
<reference evidence="21" key="1">
    <citation type="journal article" date="2011" name="PLoS Genet.">
        <title>The genome sequence of the leaf-cutter ant Atta cephalotes reveals insights into its obligate symbiotic lifestyle.</title>
        <authorList>
            <person name="Suen G."/>
            <person name="Teiling C."/>
            <person name="Li L."/>
            <person name="Holt C."/>
            <person name="Abouheif E."/>
            <person name="Bornberg-Bauer E."/>
            <person name="Bouffard P."/>
            <person name="Caldera E.J."/>
            <person name="Cash E."/>
            <person name="Cavanaugh A."/>
            <person name="Denas O."/>
            <person name="Elhaik E."/>
            <person name="Fave M.J."/>
            <person name="Gadau J."/>
            <person name="Gibson J.D."/>
            <person name="Graur D."/>
            <person name="Grubbs K.J."/>
            <person name="Hagen D.E."/>
            <person name="Harkins T.T."/>
            <person name="Helmkampf M."/>
            <person name="Hu H."/>
            <person name="Johnson B.R."/>
            <person name="Kim J."/>
            <person name="Marsh S.E."/>
            <person name="Moeller J.A."/>
            <person name="Munoz-Torres M.C."/>
            <person name="Murphy M.C."/>
            <person name="Naughton M.C."/>
            <person name="Nigam S."/>
            <person name="Overson R."/>
            <person name="Rajakumar R."/>
            <person name="Reese J.T."/>
            <person name="Scott J.J."/>
            <person name="Smith C.R."/>
            <person name="Tao S."/>
            <person name="Tsutsui N.D."/>
            <person name="Viljakainen L."/>
            <person name="Wissler L."/>
            <person name="Yandell M.D."/>
            <person name="Zimmer F."/>
            <person name="Taylor J."/>
            <person name="Slater S.C."/>
            <person name="Clifton S.W."/>
            <person name="Warren W.C."/>
            <person name="Elsik C.G."/>
            <person name="Smith C.D."/>
            <person name="Weinstock G.M."/>
            <person name="Gerardo N.M."/>
            <person name="Currie C.R."/>
        </authorList>
    </citation>
    <scope>NUCLEOTIDE SEQUENCE [LARGE SCALE GENOMIC DNA]</scope>
</reference>
<dbReference type="Pfam" id="PF13193">
    <property type="entry name" value="AMP-binding_C"/>
    <property type="match status" value="1"/>
</dbReference>
<evidence type="ECO:0000256" key="6">
    <source>
        <dbReference type="ARBA" id="ARBA00022692"/>
    </source>
</evidence>
<dbReference type="GO" id="GO:0004467">
    <property type="term" value="F:long-chain fatty acid-CoA ligase activity"/>
    <property type="evidence" value="ECO:0007669"/>
    <property type="project" value="UniProtKB-EC"/>
</dbReference>
<dbReference type="EMBL" id="ADTU01022743">
    <property type="status" value="NOT_ANNOTATED_CDS"/>
    <property type="molecule type" value="Genomic_DNA"/>
</dbReference>
<protein>
    <recommendedName>
        <fullName evidence="12">long-chain-fatty-acid--CoA ligase</fullName>
        <ecNumber evidence="12">6.2.1.3</ecNumber>
    </recommendedName>
    <alternativeName>
        <fullName evidence="14">Long-chain-fatty-acid--CoA ligase</fullName>
    </alternativeName>
</protein>
<keyword evidence="8" id="KW-0443">Lipid metabolism</keyword>
<evidence type="ECO:0000256" key="11">
    <source>
        <dbReference type="ARBA" id="ARBA00024484"/>
    </source>
</evidence>
<evidence type="ECO:0000259" key="18">
    <source>
        <dbReference type="Pfam" id="PF00501"/>
    </source>
</evidence>
<dbReference type="eggNOG" id="KOG1179">
    <property type="taxonomic scope" value="Eukaryota"/>
</dbReference>
<evidence type="ECO:0000256" key="4">
    <source>
        <dbReference type="ARBA" id="ARBA00022475"/>
    </source>
</evidence>
<comment type="similarity">
    <text evidence="2">Belongs to the ATP-dependent AMP-binding enzyme family.</text>
</comment>
<evidence type="ECO:0000256" key="14">
    <source>
        <dbReference type="ARBA" id="ARBA00041297"/>
    </source>
</evidence>
<keyword evidence="8" id="KW-0276">Fatty acid metabolism</keyword>
<dbReference type="GO" id="GO:0000166">
    <property type="term" value="F:nucleotide binding"/>
    <property type="evidence" value="ECO:0007669"/>
    <property type="project" value="UniProtKB-KW"/>
</dbReference>
<evidence type="ECO:0000259" key="19">
    <source>
        <dbReference type="Pfam" id="PF13193"/>
    </source>
</evidence>
<dbReference type="EC" id="6.2.1.3" evidence="12"/>
<evidence type="ECO:0000256" key="8">
    <source>
        <dbReference type="ARBA" id="ARBA00022832"/>
    </source>
</evidence>
<evidence type="ECO:0000256" key="7">
    <source>
        <dbReference type="ARBA" id="ARBA00022741"/>
    </source>
</evidence>
<proteinExistence type="inferred from homology"/>
<name>A0A158NPT0_ATTCE</name>
<dbReference type="FunFam" id="3.40.50.12780:FF:000005">
    <property type="entry name" value="Solute carrier family 27 member 6"/>
    <property type="match status" value="1"/>
</dbReference>
<evidence type="ECO:0000256" key="15">
    <source>
        <dbReference type="ARBA" id="ARBA00048666"/>
    </source>
</evidence>
<dbReference type="Gene3D" id="3.30.300.30">
    <property type="match status" value="1"/>
</dbReference>
<dbReference type="PANTHER" id="PTHR43107:SF21">
    <property type="entry name" value="FATTY ACID TRANSPORT PROTEIN 1, ISOFORM F-RELATED"/>
    <property type="match status" value="1"/>
</dbReference>
<evidence type="ECO:0000256" key="12">
    <source>
        <dbReference type="ARBA" id="ARBA00026121"/>
    </source>
</evidence>
<dbReference type="InterPro" id="IPR042099">
    <property type="entry name" value="ANL_N_sf"/>
</dbReference>
<keyword evidence="3" id="KW-0813">Transport</keyword>
<dbReference type="InterPro" id="IPR020845">
    <property type="entry name" value="AMP-binding_CS"/>
</dbReference>
<feature type="domain" description="AMP-binding enzyme C-terminal" evidence="19">
    <location>
        <begin position="647"/>
        <end position="722"/>
    </location>
</feature>
<dbReference type="GO" id="GO:0044539">
    <property type="term" value="P:long-chain fatty acid import into cell"/>
    <property type="evidence" value="ECO:0007669"/>
    <property type="project" value="TreeGrafter"/>
</dbReference>
<comment type="catalytic activity">
    <reaction evidence="11">
        <text>a long-chain fatty acid + ATP + CoA = a long-chain fatty acyl-CoA + AMP + diphosphate</text>
        <dbReference type="Rhea" id="RHEA:15421"/>
        <dbReference type="ChEBI" id="CHEBI:30616"/>
        <dbReference type="ChEBI" id="CHEBI:33019"/>
        <dbReference type="ChEBI" id="CHEBI:57287"/>
        <dbReference type="ChEBI" id="CHEBI:57560"/>
        <dbReference type="ChEBI" id="CHEBI:83139"/>
        <dbReference type="ChEBI" id="CHEBI:456215"/>
        <dbReference type="EC" id="6.2.1.3"/>
    </reaction>
    <physiologicalReaction direction="left-to-right" evidence="11">
        <dbReference type="Rhea" id="RHEA:15422"/>
    </physiologicalReaction>
</comment>
<dbReference type="Proteomes" id="UP000005205">
    <property type="component" value="Unassembled WGS sequence"/>
</dbReference>
<evidence type="ECO:0000256" key="2">
    <source>
        <dbReference type="ARBA" id="ARBA00006432"/>
    </source>
</evidence>
<keyword evidence="7" id="KW-0547">Nucleotide-binding</keyword>
<dbReference type="GO" id="GO:0005789">
    <property type="term" value="C:endoplasmic reticulum membrane"/>
    <property type="evidence" value="ECO:0007669"/>
    <property type="project" value="TreeGrafter"/>
</dbReference>
<dbReference type="NCBIfam" id="NF006134">
    <property type="entry name" value="PRK08279.1"/>
    <property type="match status" value="1"/>
</dbReference>
<dbReference type="InterPro" id="IPR025110">
    <property type="entry name" value="AMP-bd_C"/>
</dbReference>
<evidence type="ECO:0000256" key="9">
    <source>
        <dbReference type="ARBA" id="ARBA00022989"/>
    </source>
</evidence>
<dbReference type="FunCoup" id="A0A158NPT0">
    <property type="interactions" value="874"/>
</dbReference>
<dbReference type="AlphaFoldDB" id="A0A158NPT0"/>
<dbReference type="STRING" id="12957.A0A158NPT0"/>
<dbReference type="Gene3D" id="3.40.50.12780">
    <property type="entry name" value="N-terminal domain of ligase-like"/>
    <property type="match status" value="1"/>
</dbReference>
<dbReference type="SUPFAM" id="SSF56801">
    <property type="entry name" value="Acetyl-CoA synthetase-like"/>
    <property type="match status" value="1"/>
</dbReference>
<dbReference type="GO" id="GO:0005886">
    <property type="term" value="C:plasma membrane"/>
    <property type="evidence" value="ECO:0007669"/>
    <property type="project" value="UniProtKB-SubCell"/>
</dbReference>
<evidence type="ECO:0000256" key="1">
    <source>
        <dbReference type="ARBA" id="ARBA00004651"/>
    </source>
</evidence>
<comment type="catalytic activity">
    <reaction evidence="15">
        <text>tetracosanoate + ATP + CoA = tetracosanoyl-CoA + AMP + diphosphate</text>
        <dbReference type="Rhea" id="RHEA:33639"/>
        <dbReference type="ChEBI" id="CHEBI:30616"/>
        <dbReference type="ChEBI" id="CHEBI:31014"/>
        <dbReference type="ChEBI" id="CHEBI:33019"/>
        <dbReference type="ChEBI" id="CHEBI:57287"/>
        <dbReference type="ChEBI" id="CHEBI:65052"/>
        <dbReference type="ChEBI" id="CHEBI:456215"/>
    </reaction>
    <physiologicalReaction direction="left-to-right" evidence="15">
        <dbReference type="Rhea" id="RHEA:33640"/>
    </physiologicalReaction>
</comment>
<keyword evidence="10 17" id="KW-0472">Membrane</keyword>
<dbReference type="EMBL" id="ADTU01022742">
    <property type="status" value="NOT_ANNOTATED_CDS"/>
    <property type="molecule type" value="Genomic_DNA"/>
</dbReference>
<comment type="subcellular location">
    <subcellularLocation>
        <location evidence="1">Cell membrane</location>
        <topology evidence="1">Multi-pass membrane protein</topology>
    </subcellularLocation>
</comment>
<dbReference type="PANTHER" id="PTHR43107">
    <property type="entry name" value="LONG-CHAIN FATTY ACID TRANSPORT PROTEIN"/>
    <property type="match status" value="1"/>
</dbReference>
<feature type="transmembrane region" description="Helical" evidence="17">
    <location>
        <begin position="149"/>
        <end position="169"/>
    </location>
</feature>
<evidence type="ECO:0000313" key="21">
    <source>
        <dbReference type="Proteomes" id="UP000005205"/>
    </source>
</evidence>